<feature type="transmembrane region" description="Helical" evidence="5">
    <location>
        <begin position="126"/>
        <end position="148"/>
    </location>
</feature>
<accession>A0A849ACD2</accession>
<keyword evidence="4 5" id="KW-0472">Membrane</keyword>
<feature type="domain" description="Major facilitator superfamily (MFS) profile" evidence="6">
    <location>
        <begin position="27"/>
        <end position="469"/>
    </location>
</feature>
<evidence type="ECO:0000256" key="1">
    <source>
        <dbReference type="ARBA" id="ARBA00004651"/>
    </source>
</evidence>
<evidence type="ECO:0000313" key="8">
    <source>
        <dbReference type="Proteomes" id="UP000562984"/>
    </source>
</evidence>
<feature type="transmembrane region" description="Helical" evidence="5">
    <location>
        <begin position="441"/>
        <end position="463"/>
    </location>
</feature>
<dbReference type="PANTHER" id="PTHR23501:SF154">
    <property type="entry name" value="MULTIDRUG-EFFLUX TRANSPORTER RV1634-RELATED"/>
    <property type="match status" value="1"/>
</dbReference>
<dbReference type="RefSeq" id="WP_171199833.1">
    <property type="nucleotide sequence ID" value="NZ_JABEND010000005.1"/>
</dbReference>
<feature type="transmembrane region" description="Helical" evidence="5">
    <location>
        <begin position="406"/>
        <end position="429"/>
    </location>
</feature>
<dbReference type="PANTHER" id="PTHR23501">
    <property type="entry name" value="MAJOR FACILITATOR SUPERFAMILY"/>
    <property type="match status" value="1"/>
</dbReference>
<gene>
    <name evidence="7" type="ORF">HKD39_10570</name>
</gene>
<feature type="transmembrane region" description="Helical" evidence="5">
    <location>
        <begin position="339"/>
        <end position="357"/>
    </location>
</feature>
<dbReference type="InterPro" id="IPR036259">
    <property type="entry name" value="MFS_trans_sf"/>
</dbReference>
<feature type="transmembrane region" description="Helical" evidence="5">
    <location>
        <begin position="28"/>
        <end position="53"/>
    </location>
</feature>
<dbReference type="SUPFAM" id="SSF103473">
    <property type="entry name" value="MFS general substrate transporter"/>
    <property type="match status" value="1"/>
</dbReference>
<evidence type="ECO:0000256" key="2">
    <source>
        <dbReference type="ARBA" id="ARBA00022692"/>
    </source>
</evidence>
<dbReference type="Proteomes" id="UP000562984">
    <property type="component" value="Unassembled WGS sequence"/>
</dbReference>
<feature type="transmembrane region" description="Helical" evidence="5">
    <location>
        <begin position="306"/>
        <end position="327"/>
    </location>
</feature>
<feature type="transmembrane region" description="Helical" evidence="5">
    <location>
        <begin position="369"/>
        <end position="386"/>
    </location>
</feature>
<feature type="transmembrane region" description="Helical" evidence="5">
    <location>
        <begin position="65"/>
        <end position="84"/>
    </location>
</feature>
<comment type="caution">
    <text evidence="7">The sequence shown here is derived from an EMBL/GenBank/DDBJ whole genome shotgun (WGS) entry which is preliminary data.</text>
</comment>
<evidence type="ECO:0000256" key="4">
    <source>
        <dbReference type="ARBA" id="ARBA00023136"/>
    </source>
</evidence>
<dbReference type="GO" id="GO:0005886">
    <property type="term" value="C:plasma membrane"/>
    <property type="evidence" value="ECO:0007669"/>
    <property type="project" value="UniProtKB-SubCell"/>
</dbReference>
<dbReference type="InterPro" id="IPR011701">
    <property type="entry name" value="MFS"/>
</dbReference>
<dbReference type="Gene3D" id="1.20.1250.20">
    <property type="entry name" value="MFS general substrate transporter like domains"/>
    <property type="match status" value="1"/>
</dbReference>
<name>A0A849ACD2_9ACTN</name>
<evidence type="ECO:0000256" key="5">
    <source>
        <dbReference type="SAM" id="Phobius"/>
    </source>
</evidence>
<dbReference type="InterPro" id="IPR020846">
    <property type="entry name" value="MFS_dom"/>
</dbReference>
<feature type="transmembrane region" description="Helical" evidence="5">
    <location>
        <begin position="277"/>
        <end position="299"/>
    </location>
</feature>
<feature type="transmembrane region" description="Helical" evidence="5">
    <location>
        <begin position="160"/>
        <end position="180"/>
    </location>
</feature>
<evidence type="ECO:0000313" key="7">
    <source>
        <dbReference type="EMBL" id="NNG36150.1"/>
    </source>
</evidence>
<dbReference type="AlphaFoldDB" id="A0A849ACD2"/>
<proteinExistence type="predicted"/>
<keyword evidence="2 5" id="KW-0812">Transmembrane</keyword>
<feature type="transmembrane region" description="Helical" evidence="5">
    <location>
        <begin position="229"/>
        <end position="257"/>
    </location>
</feature>
<feature type="transmembrane region" description="Helical" evidence="5">
    <location>
        <begin position="96"/>
        <end position="120"/>
    </location>
</feature>
<keyword evidence="8" id="KW-1185">Reference proteome</keyword>
<dbReference type="PROSITE" id="PS50850">
    <property type="entry name" value="MFS"/>
    <property type="match status" value="1"/>
</dbReference>
<dbReference type="Pfam" id="PF07690">
    <property type="entry name" value="MFS_1"/>
    <property type="match status" value="1"/>
</dbReference>
<dbReference type="EMBL" id="JABEND010000005">
    <property type="protein sequence ID" value="NNG36150.1"/>
    <property type="molecule type" value="Genomic_DNA"/>
</dbReference>
<reference evidence="7 8" key="1">
    <citation type="submission" date="2020-05" db="EMBL/GenBank/DDBJ databases">
        <title>Nakamurella sp. DB0629 isolated from air conditioner.</title>
        <authorList>
            <person name="Kim D.H."/>
            <person name="Kim D.-U."/>
        </authorList>
    </citation>
    <scope>NUCLEOTIDE SEQUENCE [LARGE SCALE GENOMIC DNA]</scope>
    <source>
        <strain evidence="7 8">DB0629</strain>
    </source>
</reference>
<protein>
    <submittedName>
        <fullName evidence="7">MFS transporter</fullName>
    </submittedName>
</protein>
<dbReference type="GO" id="GO:0022857">
    <property type="term" value="F:transmembrane transporter activity"/>
    <property type="evidence" value="ECO:0007669"/>
    <property type="project" value="InterPro"/>
</dbReference>
<organism evidence="7 8">
    <name type="scientific">Nakamurella aerolata</name>
    <dbReference type="NCBI Taxonomy" id="1656892"/>
    <lineage>
        <taxon>Bacteria</taxon>
        <taxon>Bacillati</taxon>
        <taxon>Actinomycetota</taxon>
        <taxon>Actinomycetes</taxon>
        <taxon>Nakamurellales</taxon>
        <taxon>Nakamurellaceae</taxon>
        <taxon>Nakamurella</taxon>
    </lineage>
</organism>
<sequence length="478" mass="48788">MRSNEPPASAPAEAQPAAGMRELLRSPYAALAIGVMMMEFAAGITVYFSAVVVPSVVDELDAQRQYPLLLSAGAVGMFAALPLARPLLRRFGSAPMFTTGIVISVGGTALSALAHSAWLFAIGRLLATFGGSLLGVFGISAVIASIPLRFRKRLLSLTSAMWIVPGLFGPPLAVASVHLVGWRWALLFPLPLALLARVLVARAAVAAAGSHSTADNDAKGPRHRWVARAMLPIGMGLFTFGSSTGGWAFFGPLLAIVGARQLLPDGTLTARPGPQRYLALLGVIAFGYFGADSLLTAALTRADGIAIGWAGVGLGAAGAAWALTALVQPNLANRIGETTTLRCGVALLAGAVVVLSITQFTGVVSGPMFLGLWAVSGAGMGLLYPVTYVRATTAQPGPYSPDAPALATAVILAEGLGQSLGIAVGGGVVTIAQILGGSEAFGLHIAIAGYGGVLLLTVLLTAVGDLRTPGHRRPRPAG</sequence>
<keyword evidence="3 5" id="KW-1133">Transmembrane helix</keyword>
<comment type="subcellular location">
    <subcellularLocation>
        <location evidence="1">Cell membrane</location>
        <topology evidence="1">Multi-pass membrane protein</topology>
    </subcellularLocation>
</comment>
<evidence type="ECO:0000259" key="6">
    <source>
        <dbReference type="PROSITE" id="PS50850"/>
    </source>
</evidence>
<evidence type="ECO:0000256" key="3">
    <source>
        <dbReference type="ARBA" id="ARBA00022989"/>
    </source>
</evidence>